<dbReference type="Gene3D" id="2.40.420.20">
    <property type="match status" value="1"/>
</dbReference>
<dbReference type="Gene3D" id="2.40.50.100">
    <property type="match status" value="1"/>
</dbReference>
<name>A0A143BPB4_9BACT</name>
<proteinExistence type="inferred from homology"/>
<dbReference type="GO" id="GO:0015562">
    <property type="term" value="F:efflux transmembrane transporter activity"/>
    <property type="evidence" value="ECO:0007669"/>
    <property type="project" value="TreeGrafter"/>
</dbReference>
<dbReference type="Pfam" id="PF25917">
    <property type="entry name" value="BSH_RND"/>
    <property type="match status" value="1"/>
</dbReference>
<evidence type="ECO:0000256" key="5">
    <source>
        <dbReference type="SAM" id="MobiDB-lite"/>
    </source>
</evidence>
<accession>A0A143BPB4</accession>
<dbReference type="GO" id="GO:1990281">
    <property type="term" value="C:efflux pump complex"/>
    <property type="evidence" value="ECO:0007669"/>
    <property type="project" value="TreeGrafter"/>
</dbReference>
<evidence type="ECO:0000313" key="11">
    <source>
        <dbReference type="Proteomes" id="UP000076404"/>
    </source>
</evidence>
<dbReference type="NCBIfam" id="TIGR01730">
    <property type="entry name" value="RND_mfp"/>
    <property type="match status" value="1"/>
</dbReference>
<dbReference type="Pfam" id="PF25954">
    <property type="entry name" value="Beta-barrel_RND_2"/>
    <property type="match status" value="1"/>
</dbReference>
<evidence type="ECO:0000256" key="1">
    <source>
        <dbReference type="ARBA" id="ARBA00004196"/>
    </source>
</evidence>
<feature type="region of interest" description="Disordered" evidence="5">
    <location>
        <begin position="363"/>
        <end position="386"/>
    </location>
</feature>
<keyword evidence="4" id="KW-0175">Coiled coil</keyword>
<feature type="domain" description="Multidrug resistance protein MdtA-like barrel-sandwich hybrid" evidence="7">
    <location>
        <begin position="64"/>
        <end position="204"/>
    </location>
</feature>
<feature type="domain" description="Multidrug resistance protein MdtA-like C-terminal permuted SH3" evidence="9">
    <location>
        <begin position="289"/>
        <end position="344"/>
    </location>
</feature>
<sequence length="386" mass="39088">MVRRTAPLALLALTAAACGKSADNAAPEAANAAQIIGPDNISVATVDTLSSGPAISGTLAADRDARIRAEVGGAVLQVMVDAGQPVSQGTVLARIDDAAVRDAAISARSGVTQATVAAQQAEKELQRARALVAAGAIAERDVESAERGNLSAQAALADANARLSSAEKNLRNTQVRAPFSGIVAERSVSPGDIVAPGSAMFTVIDPRSLRVEASVPAGALRDVKVGAPVRFTVNGADRELEGRITRVAPMVNAQTKQVAIQASIPNSAGVLVAGLFVEGRVSAQKRVGVLVPEQAVDQTGIVSNVMRLKNGKVEKVEVQLGLRDDAAERVEVTSGLAGGDTVLLGAARGISVGVVVTVSAPTDAAAKSTSAKSTAVTPDSAKPSKN</sequence>
<dbReference type="Proteomes" id="UP000076404">
    <property type="component" value="Chromosome"/>
</dbReference>
<gene>
    <name evidence="10" type="ORF">GEMMAAP_15785</name>
</gene>
<dbReference type="EMBL" id="CP011454">
    <property type="protein sequence ID" value="AMW06927.1"/>
    <property type="molecule type" value="Genomic_DNA"/>
</dbReference>
<protein>
    <submittedName>
        <fullName evidence="10">Uncharacterized protein</fullName>
    </submittedName>
</protein>
<evidence type="ECO:0000259" key="8">
    <source>
        <dbReference type="Pfam" id="PF25954"/>
    </source>
</evidence>
<dbReference type="AlphaFoldDB" id="A0A143BPB4"/>
<feature type="signal peptide" evidence="6">
    <location>
        <begin position="1"/>
        <end position="25"/>
    </location>
</feature>
<dbReference type="Gene3D" id="1.10.287.470">
    <property type="entry name" value="Helix hairpin bin"/>
    <property type="match status" value="1"/>
</dbReference>
<feature type="coiled-coil region" evidence="4">
    <location>
        <begin position="111"/>
        <end position="176"/>
    </location>
</feature>
<dbReference type="InterPro" id="IPR058625">
    <property type="entry name" value="MdtA-like_BSH"/>
</dbReference>
<evidence type="ECO:0000313" key="10">
    <source>
        <dbReference type="EMBL" id="AMW06927.1"/>
    </source>
</evidence>
<dbReference type="eggNOG" id="COG0845">
    <property type="taxonomic scope" value="Bacteria"/>
</dbReference>
<evidence type="ECO:0000256" key="2">
    <source>
        <dbReference type="ARBA" id="ARBA00009477"/>
    </source>
</evidence>
<dbReference type="STRING" id="1379270.GEMMAAP_15785"/>
<evidence type="ECO:0000259" key="9">
    <source>
        <dbReference type="Pfam" id="PF25967"/>
    </source>
</evidence>
<dbReference type="PANTHER" id="PTHR30469:SF15">
    <property type="entry name" value="HLYD FAMILY OF SECRETION PROTEINS"/>
    <property type="match status" value="1"/>
</dbReference>
<dbReference type="InterPro" id="IPR058792">
    <property type="entry name" value="Beta-barrel_RND_2"/>
</dbReference>
<reference evidence="10 11" key="1">
    <citation type="journal article" date="2014" name="Proc. Natl. Acad. Sci. U.S.A.">
        <title>Functional type 2 photosynthetic reaction centers found in the rare bacterial phylum Gemmatimonadetes.</title>
        <authorList>
            <person name="Zeng Y."/>
            <person name="Feng F."/>
            <person name="Medova H."/>
            <person name="Dean J."/>
            <person name="Koblizek M."/>
        </authorList>
    </citation>
    <scope>NUCLEOTIDE SEQUENCE [LARGE SCALE GENOMIC DNA]</scope>
    <source>
        <strain evidence="10 11">AP64</strain>
    </source>
</reference>
<organism evidence="10 11">
    <name type="scientific">Gemmatimonas phototrophica</name>
    <dbReference type="NCBI Taxonomy" id="1379270"/>
    <lineage>
        <taxon>Bacteria</taxon>
        <taxon>Pseudomonadati</taxon>
        <taxon>Gemmatimonadota</taxon>
        <taxon>Gemmatimonadia</taxon>
        <taxon>Gemmatimonadales</taxon>
        <taxon>Gemmatimonadaceae</taxon>
        <taxon>Gemmatimonas</taxon>
    </lineage>
</organism>
<comment type="subcellular location">
    <subcellularLocation>
        <location evidence="1">Cell envelope</location>
    </subcellularLocation>
</comment>
<dbReference type="PROSITE" id="PS51257">
    <property type="entry name" value="PROKAR_LIPOPROTEIN"/>
    <property type="match status" value="1"/>
</dbReference>
<dbReference type="PANTHER" id="PTHR30469">
    <property type="entry name" value="MULTIDRUG RESISTANCE PROTEIN MDTA"/>
    <property type="match status" value="1"/>
</dbReference>
<keyword evidence="11" id="KW-1185">Reference proteome</keyword>
<feature type="compositionally biased region" description="Low complexity" evidence="5">
    <location>
        <begin position="363"/>
        <end position="378"/>
    </location>
</feature>
<dbReference type="InterPro" id="IPR006143">
    <property type="entry name" value="RND_pump_MFP"/>
</dbReference>
<evidence type="ECO:0000256" key="6">
    <source>
        <dbReference type="SAM" id="SignalP"/>
    </source>
</evidence>
<keyword evidence="6" id="KW-0732">Signal</keyword>
<dbReference type="SUPFAM" id="SSF111369">
    <property type="entry name" value="HlyD-like secretion proteins"/>
    <property type="match status" value="1"/>
</dbReference>
<comment type="similarity">
    <text evidence="2">Belongs to the membrane fusion protein (MFP) (TC 8.A.1) family.</text>
</comment>
<keyword evidence="3" id="KW-0813">Transport</keyword>
<dbReference type="Pfam" id="PF25967">
    <property type="entry name" value="RND-MFP_C"/>
    <property type="match status" value="1"/>
</dbReference>
<dbReference type="InterPro" id="IPR058627">
    <property type="entry name" value="MdtA-like_C"/>
</dbReference>
<evidence type="ECO:0000256" key="3">
    <source>
        <dbReference type="ARBA" id="ARBA00022448"/>
    </source>
</evidence>
<evidence type="ECO:0000256" key="4">
    <source>
        <dbReference type="SAM" id="Coils"/>
    </source>
</evidence>
<feature type="chain" id="PRO_5007506892" evidence="6">
    <location>
        <begin position="26"/>
        <end position="386"/>
    </location>
</feature>
<feature type="domain" description="CusB-like beta-barrel" evidence="8">
    <location>
        <begin position="211"/>
        <end position="284"/>
    </location>
</feature>
<dbReference type="Gene3D" id="2.40.30.170">
    <property type="match status" value="1"/>
</dbReference>
<dbReference type="KEGG" id="gph:GEMMAAP_15785"/>
<evidence type="ECO:0000259" key="7">
    <source>
        <dbReference type="Pfam" id="PF25917"/>
    </source>
</evidence>
<reference evidence="10 11" key="2">
    <citation type="journal article" date="2016" name="Environ. Microbiol. Rep.">
        <title>Metagenomic evidence for the presence of phototrophic Gemmatimonadetes bacteria in diverse environments.</title>
        <authorList>
            <person name="Zeng Y."/>
            <person name="Baumbach J."/>
            <person name="Barbosa E.G."/>
            <person name="Azevedo V."/>
            <person name="Zhang C."/>
            <person name="Koblizek M."/>
        </authorList>
    </citation>
    <scope>NUCLEOTIDE SEQUENCE [LARGE SCALE GENOMIC DNA]</scope>
    <source>
        <strain evidence="10 11">AP64</strain>
    </source>
</reference>